<dbReference type="AlphaFoldDB" id="Q09F82"/>
<gene>
    <name evidence="1" type="primary">ymf73</name>
</gene>
<dbReference type="GeneID" id="4271384"/>
<reference evidence="1" key="1">
    <citation type="journal article" date="2007" name="PLoS ONE">
        <title>Complete mitochondrial genome sequence of three tetrahymena species reveals mutation hot spots and accelerated nonsynonymous substitutions in Ymf genes.</title>
        <authorList>
            <person name="Moradian M.M."/>
            <person name="Beglaryan D."/>
            <person name="Skozylas J.M."/>
            <person name="Kerikorian V."/>
        </authorList>
    </citation>
    <scope>NUCLEOTIDE SEQUENCE</scope>
    <source>
        <strain evidence="1">MP75</strain>
    </source>
</reference>
<evidence type="ECO:0000313" key="1">
    <source>
        <dbReference type="EMBL" id="ABI51669.1"/>
    </source>
</evidence>
<sequence length="159" mass="19403">MINKKLNLFLIENKKIIKTNTNLNSLNNNFNLIKYFKLTNYKEIKALISLLKCINCLNKLNKSIFIFNKNFITIIYKTNFFKKLITYKFNNIELMLTLKMFIYFNTRIFINTSENFIKFKSEYETYPEILFDCYHNHFSRKRVKNLSYKMFLLITYNLL</sequence>
<organism evidence="1">
    <name type="scientific">Tetrahymena malaccensis</name>
    <dbReference type="NCBI Taxonomy" id="5901"/>
    <lineage>
        <taxon>Eukaryota</taxon>
        <taxon>Sar</taxon>
        <taxon>Alveolata</taxon>
        <taxon>Ciliophora</taxon>
        <taxon>Intramacronucleata</taxon>
        <taxon>Oligohymenophorea</taxon>
        <taxon>Hymenostomatida</taxon>
        <taxon>Tetrahymenina</taxon>
        <taxon>Tetrahymenidae</taxon>
        <taxon>Tetrahymena</taxon>
    </lineage>
</organism>
<protein>
    <submittedName>
        <fullName evidence="1">Ymf73</fullName>
    </submittedName>
</protein>
<dbReference type="RefSeq" id="YP_740760.1">
    <property type="nucleotide sequence ID" value="NC_008337.1"/>
</dbReference>
<proteinExistence type="predicted"/>
<name>Q09F82_TETMA</name>
<accession>Q09F82</accession>
<keyword evidence="1" id="KW-0496">Mitochondrion</keyword>
<geneLocation type="mitochondrion" evidence="1"/>
<dbReference type="EMBL" id="DQ927303">
    <property type="protein sequence ID" value="ABI51669.1"/>
    <property type="molecule type" value="Genomic_DNA"/>
</dbReference>